<evidence type="ECO:0000313" key="3">
    <source>
        <dbReference type="Proteomes" id="UP000030651"/>
    </source>
</evidence>
<dbReference type="InterPro" id="IPR010730">
    <property type="entry name" value="HET"/>
</dbReference>
<dbReference type="InParanoid" id="W3WY95"/>
<dbReference type="RefSeq" id="XP_007835473.1">
    <property type="nucleotide sequence ID" value="XM_007837282.1"/>
</dbReference>
<dbReference type="GeneID" id="19273714"/>
<organism evidence="2 3">
    <name type="scientific">Pestalotiopsis fici (strain W106-1 / CGMCC3.15140)</name>
    <dbReference type="NCBI Taxonomy" id="1229662"/>
    <lineage>
        <taxon>Eukaryota</taxon>
        <taxon>Fungi</taxon>
        <taxon>Dikarya</taxon>
        <taxon>Ascomycota</taxon>
        <taxon>Pezizomycotina</taxon>
        <taxon>Sordariomycetes</taxon>
        <taxon>Xylariomycetidae</taxon>
        <taxon>Amphisphaeriales</taxon>
        <taxon>Sporocadaceae</taxon>
        <taxon>Pestalotiopsis</taxon>
    </lineage>
</organism>
<keyword evidence="3" id="KW-1185">Reference proteome</keyword>
<accession>W3WY95</accession>
<dbReference type="STRING" id="1229662.W3WY95"/>
<dbReference type="EMBL" id="KI912114">
    <property type="protein sequence ID" value="ETS78848.1"/>
    <property type="molecule type" value="Genomic_DNA"/>
</dbReference>
<evidence type="ECO:0000313" key="2">
    <source>
        <dbReference type="EMBL" id="ETS78848.1"/>
    </source>
</evidence>
<dbReference type="PANTHER" id="PTHR24148">
    <property type="entry name" value="ANKYRIN REPEAT DOMAIN-CONTAINING PROTEIN 39 HOMOLOG-RELATED"/>
    <property type="match status" value="1"/>
</dbReference>
<proteinExistence type="predicted"/>
<dbReference type="eggNOG" id="ENOG502RW5N">
    <property type="taxonomic scope" value="Eukaryota"/>
</dbReference>
<dbReference type="HOGENOM" id="CLU_004184_3_2_1"/>
<dbReference type="Pfam" id="PF06985">
    <property type="entry name" value="HET"/>
    <property type="match status" value="1"/>
</dbReference>
<dbReference type="AlphaFoldDB" id="W3WY95"/>
<reference evidence="3" key="1">
    <citation type="journal article" date="2015" name="BMC Genomics">
        <title>Genomic and transcriptomic analysis of the endophytic fungus Pestalotiopsis fici reveals its lifestyle and high potential for synthesis of natural products.</title>
        <authorList>
            <person name="Wang X."/>
            <person name="Zhang X."/>
            <person name="Liu L."/>
            <person name="Xiang M."/>
            <person name="Wang W."/>
            <person name="Sun X."/>
            <person name="Che Y."/>
            <person name="Guo L."/>
            <person name="Liu G."/>
            <person name="Guo L."/>
            <person name="Wang C."/>
            <person name="Yin W.B."/>
            <person name="Stadler M."/>
            <person name="Zhang X."/>
            <person name="Liu X."/>
        </authorList>
    </citation>
    <scope>NUCLEOTIDE SEQUENCE [LARGE SCALE GENOMIC DNA]</scope>
    <source>
        <strain evidence="3">W106-1 / CGMCC3.15140</strain>
    </source>
</reference>
<feature type="domain" description="Heterokaryon incompatibility" evidence="1">
    <location>
        <begin position="44"/>
        <end position="207"/>
    </location>
</feature>
<dbReference type="OrthoDB" id="3477286at2759"/>
<dbReference type="InterPro" id="IPR052895">
    <property type="entry name" value="HetReg/Transcr_Mod"/>
</dbReference>
<dbReference type="KEGG" id="pfy:PFICI_08701"/>
<dbReference type="PANTHER" id="PTHR24148:SF73">
    <property type="entry name" value="HET DOMAIN PROTEIN (AFU_ORTHOLOGUE AFUA_8G01020)"/>
    <property type="match status" value="1"/>
</dbReference>
<protein>
    <recommendedName>
        <fullName evidence="1">Heterokaryon incompatibility domain-containing protein</fullName>
    </recommendedName>
</protein>
<sequence length="359" mass="40304">MESIYTALDVGSYEIRLLTILPGDDNTTICCTLQNQSLLSKPKYTALSYCWGDANVTVPIIVDGKNIEVTVNLRDALLQLRIIGVKQIWADAVCINQKDAQEKSLQVGRMDQVYSNAAQTYTWLGKEGSDRAAAGLMFLGRISSNETVTDSIQHTHNIDSPARSDHMSEGMGNAGADHNESSACPSFRDLEDLLRRDYWGRRWIIQEVAAAQQVEVACGTVTIDLKDLISAIKLCKRSKYWSLDMASYCTNLDQIIQIRGEQRLEQQETLCKNIVKTQHFSSKDDRDKVFALIGISSDGKKLIQTPNYFQNFESMLRELAIAVFRANGNFNTMVLDRHHRDASPNQPSWVPHLLALEDP</sequence>
<evidence type="ECO:0000259" key="1">
    <source>
        <dbReference type="Pfam" id="PF06985"/>
    </source>
</evidence>
<name>W3WY95_PESFW</name>
<dbReference type="Proteomes" id="UP000030651">
    <property type="component" value="Unassembled WGS sequence"/>
</dbReference>
<gene>
    <name evidence="2" type="ORF">PFICI_08701</name>
</gene>